<evidence type="ECO:0000259" key="2">
    <source>
        <dbReference type="PROSITE" id="PS51178"/>
    </source>
</evidence>
<dbReference type="CDD" id="cd06577">
    <property type="entry name" value="PASTA_pknB"/>
    <property type="match status" value="1"/>
</dbReference>
<proteinExistence type="predicted"/>
<comment type="caution">
    <text evidence="3">The sequence shown here is derived from an EMBL/GenBank/DDBJ whole genome shotgun (WGS) entry which is preliminary data.</text>
</comment>
<gene>
    <name evidence="3" type="ORF">FHX44_115144</name>
</gene>
<dbReference type="InterPro" id="IPR005543">
    <property type="entry name" value="PASTA_dom"/>
</dbReference>
<dbReference type="Pfam" id="PF03793">
    <property type="entry name" value="PASTA"/>
    <property type="match status" value="1"/>
</dbReference>
<protein>
    <submittedName>
        <fullName evidence="3">PASTA domain-containing protein</fullName>
    </submittedName>
</protein>
<organism evidence="3 4">
    <name type="scientific">Pseudonocardia hierapolitana</name>
    <dbReference type="NCBI Taxonomy" id="1128676"/>
    <lineage>
        <taxon>Bacteria</taxon>
        <taxon>Bacillati</taxon>
        <taxon>Actinomycetota</taxon>
        <taxon>Actinomycetes</taxon>
        <taxon>Pseudonocardiales</taxon>
        <taxon>Pseudonocardiaceae</taxon>
        <taxon>Pseudonocardia</taxon>
    </lineage>
</organism>
<feature type="region of interest" description="Disordered" evidence="1">
    <location>
        <begin position="67"/>
        <end position="99"/>
    </location>
</feature>
<feature type="domain" description="PASTA" evidence="2">
    <location>
        <begin position="4"/>
        <end position="70"/>
    </location>
</feature>
<dbReference type="EMBL" id="VIWU01000001">
    <property type="protein sequence ID" value="TWF79216.1"/>
    <property type="molecule type" value="Genomic_DNA"/>
</dbReference>
<dbReference type="Gene3D" id="3.30.10.20">
    <property type="match status" value="1"/>
</dbReference>
<sequence length="99" mass="9777">MSEREDKVLVPALVGLDVSDAHELAFEARVVVVAADPDEPLPATGVIIAQAPAAGTRVAPAHPVAVAVETGGGGGGGGGRRLTTPPPGPRDPSGMKTPV</sequence>
<dbReference type="AlphaFoldDB" id="A0A561SWH5"/>
<reference evidence="3 4" key="1">
    <citation type="submission" date="2019-06" db="EMBL/GenBank/DDBJ databases">
        <title>Sequencing the genomes of 1000 actinobacteria strains.</title>
        <authorList>
            <person name="Klenk H.-P."/>
        </authorList>
    </citation>
    <scope>NUCLEOTIDE SEQUENCE [LARGE SCALE GENOMIC DNA]</scope>
    <source>
        <strain evidence="3 4">DSM 45671</strain>
    </source>
</reference>
<dbReference type="PROSITE" id="PS51178">
    <property type="entry name" value="PASTA"/>
    <property type="match status" value="1"/>
</dbReference>
<dbReference type="RefSeq" id="WP_170309040.1">
    <property type="nucleotide sequence ID" value="NZ_VIWU01000001.1"/>
</dbReference>
<keyword evidence="4" id="KW-1185">Reference proteome</keyword>
<evidence type="ECO:0000313" key="3">
    <source>
        <dbReference type="EMBL" id="TWF79216.1"/>
    </source>
</evidence>
<dbReference type="Proteomes" id="UP000321261">
    <property type="component" value="Unassembled WGS sequence"/>
</dbReference>
<name>A0A561SWH5_9PSEU</name>
<evidence type="ECO:0000256" key="1">
    <source>
        <dbReference type="SAM" id="MobiDB-lite"/>
    </source>
</evidence>
<feature type="compositionally biased region" description="Gly residues" evidence="1">
    <location>
        <begin position="70"/>
        <end position="80"/>
    </location>
</feature>
<accession>A0A561SWH5</accession>
<evidence type="ECO:0000313" key="4">
    <source>
        <dbReference type="Proteomes" id="UP000321261"/>
    </source>
</evidence>